<reference evidence="2 3" key="1">
    <citation type="submission" date="2016-10" db="EMBL/GenBank/DDBJ databases">
        <authorList>
            <person name="de Groot N.N."/>
        </authorList>
    </citation>
    <scope>NUCLEOTIDE SEQUENCE [LARGE SCALE GENOMIC DNA]</scope>
    <source>
        <strain evidence="2 3">CGMCC 1.11030</strain>
    </source>
</reference>
<dbReference type="EMBL" id="FOQH01000009">
    <property type="protein sequence ID" value="SFI74407.1"/>
    <property type="molecule type" value="Genomic_DNA"/>
</dbReference>
<name>A0A1I3KPN9_9RHOB</name>
<dbReference type="RefSeq" id="WP_177236329.1">
    <property type="nucleotide sequence ID" value="NZ_FOQH01000009.1"/>
</dbReference>
<evidence type="ECO:0000313" key="3">
    <source>
        <dbReference type="Proteomes" id="UP000199377"/>
    </source>
</evidence>
<keyword evidence="1" id="KW-0812">Transmembrane</keyword>
<gene>
    <name evidence="2" type="ORF">SAMN05216258_10943</name>
</gene>
<evidence type="ECO:0000256" key="1">
    <source>
        <dbReference type="SAM" id="Phobius"/>
    </source>
</evidence>
<protein>
    <submittedName>
        <fullName evidence="2">Uncharacterized protein</fullName>
    </submittedName>
</protein>
<evidence type="ECO:0000313" key="2">
    <source>
        <dbReference type="EMBL" id="SFI74407.1"/>
    </source>
</evidence>
<accession>A0A1I3KPN9</accession>
<keyword evidence="3" id="KW-1185">Reference proteome</keyword>
<organism evidence="2 3">
    <name type="scientific">Albimonas pacifica</name>
    <dbReference type="NCBI Taxonomy" id="1114924"/>
    <lineage>
        <taxon>Bacteria</taxon>
        <taxon>Pseudomonadati</taxon>
        <taxon>Pseudomonadota</taxon>
        <taxon>Alphaproteobacteria</taxon>
        <taxon>Rhodobacterales</taxon>
        <taxon>Paracoccaceae</taxon>
        <taxon>Albimonas</taxon>
    </lineage>
</organism>
<dbReference type="AlphaFoldDB" id="A0A1I3KPN9"/>
<sequence length="56" mass="6258">MELFAIPWIVAFGLVVWWASVWGRSVFWAVVGSLLLTPLVWGIVLLIMGPDREAMG</sequence>
<keyword evidence="1" id="KW-1133">Transmembrane helix</keyword>
<keyword evidence="1" id="KW-0472">Membrane</keyword>
<proteinExistence type="predicted"/>
<feature type="transmembrane region" description="Helical" evidence="1">
    <location>
        <begin position="27"/>
        <end position="48"/>
    </location>
</feature>
<dbReference type="STRING" id="1114924.SAMN05216258_10943"/>
<feature type="transmembrane region" description="Helical" evidence="1">
    <location>
        <begin position="5"/>
        <end position="21"/>
    </location>
</feature>
<dbReference type="Proteomes" id="UP000199377">
    <property type="component" value="Unassembled WGS sequence"/>
</dbReference>